<dbReference type="InterPro" id="IPR036097">
    <property type="entry name" value="HisK_dim/P_sf"/>
</dbReference>
<keyword evidence="7 14" id="KW-0812">Transmembrane</keyword>
<accession>A0ABT8CM49</accession>
<name>A0ABT8CM49_9FLAO</name>
<feature type="domain" description="Histidine kinase" evidence="15">
    <location>
        <begin position="238"/>
        <end position="448"/>
    </location>
</feature>
<dbReference type="Pfam" id="PF00512">
    <property type="entry name" value="HisKA"/>
    <property type="match status" value="1"/>
</dbReference>
<dbReference type="Gene3D" id="3.30.565.10">
    <property type="entry name" value="Histidine kinase-like ATPase, C-terminal domain"/>
    <property type="match status" value="1"/>
</dbReference>
<keyword evidence="4" id="KW-1003">Cell membrane</keyword>
<keyword evidence="13 14" id="KW-0472">Membrane</keyword>
<evidence type="ECO:0000256" key="9">
    <source>
        <dbReference type="ARBA" id="ARBA00022777"/>
    </source>
</evidence>
<sequence length="449" mass="52020">MKLRKRLTILSSITFGVIFLIASTIIYGLFYKTNETSVIKNLKKTALVTGIYYLEKDEQSLQEHNNIRREFENLISRDDIAVFDEFDEVAYGKMVNDSVIRPFDLNQVRKKKEHVINTRNDFYYGLYYADNQGDFVVFVKENKDVFNTLMNRLLYILVIVLVLGLFIIYLLSRFLGNMAYEPIQKIIDQVRQKEIDRLNEPIRLQQSYSEIQELVETYNDLMAKASETFVIQKNFINYVSHEFRTPLAAISGSLEVFSQKDRTPEEYQEVASRSIERVKELEEILNNMLLLSGAINSKDFMFFRIDEIIWNIVEEVTVSLKAHIHVDFKVENVGLLSVKGNEKQLQLALYNLIENGLKYSENKPLSISLSEKENKLHLVIKDEGIGIDENDLPYIQQTFYRGKNVGDIKGSGIGLSLASTIFKIHQIDFKIITSNQGTEIHLQFNPPLF</sequence>
<dbReference type="Pfam" id="PF02518">
    <property type="entry name" value="HATPase_c"/>
    <property type="match status" value="1"/>
</dbReference>
<dbReference type="RefSeq" id="WP_290361765.1">
    <property type="nucleotide sequence ID" value="NZ_JAUFQU010000001.1"/>
</dbReference>
<comment type="caution">
    <text evidence="16">The sequence shown here is derived from an EMBL/GenBank/DDBJ whole genome shotgun (WGS) entry which is preliminary data.</text>
</comment>
<keyword evidence="8" id="KW-0547">Nucleotide-binding</keyword>
<reference evidence="17" key="1">
    <citation type="journal article" date="2019" name="Int. J. Syst. Evol. Microbiol.">
        <title>The Global Catalogue of Microorganisms (GCM) 10K type strain sequencing project: providing services to taxonomists for standard genome sequencing and annotation.</title>
        <authorList>
            <consortium name="The Broad Institute Genomics Platform"/>
            <consortium name="The Broad Institute Genome Sequencing Center for Infectious Disease"/>
            <person name="Wu L."/>
            <person name="Ma J."/>
        </authorList>
    </citation>
    <scope>NUCLEOTIDE SEQUENCE [LARGE SCALE GENOMIC DNA]</scope>
    <source>
        <strain evidence="17">CECT 7184</strain>
    </source>
</reference>
<evidence type="ECO:0000256" key="5">
    <source>
        <dbReference type="ARBA" id="ARBA00022553"/>
    </source>
</evidence>
<keyword evidence="10" id="KW-0067">ATP-binding</keyword>
<dbReference type="Proteomes" id="UP001242368">
    <property type="component" value="Unassembled WGS sequence"/>
</dbReference>
<dbReference type="InterPro" id="IPR003594">
    <property type="entry name" value="HATPase_dom"/>
</dbReference>
<evidence type="ECO:0000259" key="15">
    <source>
        <dbReference type="PROSITE" id="PS50109"/>
    </source>
</evidence>
<feature type="transmembrane region" description="Helical" evidence="14">
    <location>
        <begin position="7"/>
        <end position="30"/>
    </location>
</feature>
<comment type="subcellular location">
    <subcellularLocation>
        <location evidence="2">Cell membrane</location>
        <topology evidence="2">Multi-pass membrane protein</topology>
    </subcellularLocation>
</comment>
<evidence type="ECO:0000256" key="12">
    <source>
        <dbReference type="ARBA" id="ARBA00023012"/>
    </source>
</evidence>
<dbReference type="Gene3D" id="6.10.340.10">
    <property type="match status" value="1"/>
</dbReference>
<dbReference type="SUPFAM" id="SSF55874">
    <property type="entry name" value="ATPase domain of HSP90 chaperone/DNA topoisomerase II/histidine kinase"/>
    <property type="match status" value="1"/>
</dbReference>
<keyword evidence="5" id="KW-0597">Phosphoprotein</keyword>
<evidence type="ECO:0000313" key="16">
    <source>
        <dbReference type="EMBL" id="MDN3705602.1"/>
    </source>
</evidence>
<dbReference type="SMART" id="SM00387">
    <property type="entry name" value="HATPase_c"/>
    <property type="match status" value="1"/>
</dbReference>
<evidence type="ECO:0000256" key="3">
    <source>
        <dbReference type="ARBA" id="ARBA00012438"/>
    </source>
</evidence>
<gene>
    <name evidence="16" type="ORF">QW060_00450</name>
</gene>
<evidence type="ECO:0000313" key="17">
    <source>
        <dbReference type="Proteomes" id="UP001242368"/>
    </source>
</evidence>
<keyword evidence="6" id="KW-0808">Transferase</keyword>
<evidence type="ECO:0000256" key="7">
    <source>
        <dbReference type="ARBA" id="ARBA00022692"/>
    </source>
</evidence>
<organism evidence="16 17">
    <name type="scientific">Paenimyroides ceti</name>
    <dbReference type="NCBI Taxonomy" id="395087"/>
    <lineage>
        <taxon>Bacteria</taxon>
        <taxon>Pseudomonadati</taxon>
        <taxon>Bacteroidota</taxon>
        <taxon>Flavobacteriia</taxon>
        <taxon>Flavobacteriales</taxon>
        <taxon>Flavobacteriaceae</taxon>
        <taxon>Paenimyroides</taxon>
    </lineage>
</organism>
<evidence type="ECO:0000256" key="10">
    <source>
        <dbReference type="ARBA" id="ARBA00022840"/>
    </source>
</evidence>
<evidence type="ECO:0000256" key="13">
    <source>
        <dbReference type="ARBA" id="ARBA00023136"/>
    </source>
</evidence>
<dbReference type="EMBL" id="JAUFQU010000001">
    <property type="protein sequence ID" value="MDN3705602.1"/>
    <property type="molecule type" value="Genomic_DNA"/>
</dbReference>
<keyword evidence="12" id="KW-0902">Two-component regulatory system</keyword>
<evidence type="ECO:0000256" key="11">
    <source>
        <dbReference type="ARBA" id="ARBA00022989"/>
    </source>
</evidence>
<dbReference type="SMART" id="SM00388">
    <property type="entry name" value="HisKA"/>
    <property type="match status" value="1"/>
</dbReference>
<evidence type="ECO:0000256" key="6">
    <source>
        <dbReference type="ARBA" id="ARBA00022679"/>
    </source>
</evidence>
<dbReference type="GO" id="GO:0016301">
    <property type="term" value="F:kinase activity"/>
    <property type="evidence" value="ECO:0007669"/>
    <property type="project" value="UniProtKB-KW"/>
</dbReference>
<dbReference type="InterPro" id="IPR003661">
    <property type="entry name" value="HisK_dim/P_dom"/>
</dbReference>
<dbReference type="PANTHER" id="PTHR45528">
    <property type="entry name" value="SENSOR HISTIDINE KINASE CPXA"/>
    <property type="match status" value="1"/>
</dbReference>
<proteinExistence type="predicted"/>
<dbReference type="PANTHER" id="PTHR45528:SF1">
    <property type="entry name" value="SENSOR HISTIDINE KINASE CPXA"/>
    <property type="match status" value="1"/>
</dbReference>
<dbReference type="PROSITE" id="PS50109">
    <property type="entry name" value="HIS_KIN"/>
    <property type="match status" value="1"/>
</dbReference>
<dbReference type="Gene3D" id="1.10.287.130">
    <property type="match status" value="1"/>
</dbReference>
<dbReference type="InterPro" id="IPR050398">
    <property type="entry name" value="HssS/ArlS-like"/>
</dbReference>
<keyword evidence="17" id="KW-1185">Reference proteome</keyword>
<dbReference type="EC" id="2.7.13.3" evidence="3"/>
<dbReference type="SUPFAM" id="SSF47384">
    <property type="entry name" value="Homodimeric domain of signal transducing histidine kinase"/>
    <property type="match status" value="1"/>
</dbReference>
<keyword evidence="11 14" id="KW-1133">Transmembrane helix</keyword>
<dbReference type="CDD" id="cd00082">
    <property type="entry name" value="HisKA"/>
    <property type="match status" value="1"/>
</dbReference>
<evidence type="ECO:0000256" key="4">
    <source>
        <dbReference type="ARBA" id="ARBA00022475"/>
    </source>
</evidence>
<evidence type="ECO:0000256" key="1">
    <source>
        <dbReference type="ARBA" id="ARBA00000085"/>
    </source>
</evidence>
<keyword evidence="9 16" id="KW-0418">Kinase</keyword>
<evidence type="ECO:0000256" key="8">
    <source>
        <dbReference type="ARBA" id="ARBA00022741"/>
    </source>
</evidence>
<dbReference type="InterPro" id="IPR005467">
    <property type="entry name" value="His_kinase_dom"/>
</dbReference>
<evidence type="ECO:0000256" key="14">
    <source>
        <dbReference type="SAM" id="Phobius"/>
    </source>
</evidence>
<evidence type="ECO:0000256" key="2">
    <source>
        <dbReference type="ARBA" id="ARBA00004651"/>
    </source>
</evidence>
<feature type="transmembrane region" description="Helical" evidence="14">
    <location>
        <begin position="153"/>
        <end position="171"/>
    </location>
</feature>
<dbReference type="InterPro" id="IPR036890">
    <property type="entry name" value="HATPase_C_sf"/>
</dbReference>
<protein>
    <recommendedName>
        <fullName evidence="3">histidine kinase</fullName>
        <ecNumber evidence="3">2.7.13.3</ecNumber>
    </recommendedName>
</protein>
<comment type="catalytic activity">
    <reaction evidence="1">
        <text>ATP + protein L-histidine = ADP + protein N-phospho-L-histidine.</text>
        <dbReference type="EC" id="2.7.13.3"/>
    </reaction>
</comment>